<evidence type="ECO:0000313" key="2">
    <source>
        <dbReference type="Proteomes" id="UP000051302"/>
    </source>
</evidence>
<protein>
    <recommendedName>
        <fullName evidence="3">Helix-turn-helix domain-containing protein</fullName>
    </recommendedName>
</protein>
<dbReference type="Proteomes" id="UP000051302">
    <property type="component" value="Unassembled WGS sequence"/>
</dbReference>
<dbReference type="RefSeq" id="WP_057892417.1">
    <property type="nucleotide sequence ID" value="NZ_AZFV01000018.1"/>
</dbReference>
<evidence type="ECO:0000313" key="1">
    <source>
        <dbReference type="EMBL" id="KRM15947.1"/>
    </source>
</evidence>
<accession>A0A0R1WJP5</accession>
<evidence type="ECO:0008006" key="3">
    <source>
        <dbReference type="Google" id="ProtNLM"/>
    </source>
</evidence>
<comment type="caution">
    <text evidence="1">The sequence shown here is derived from an EMBL/GenBank/DDBJ whole genome shotgun (WGS) entry which is preliminary data.</text>
</comment>
<organism evidence="1 2">
    <name type="scientific">Companilactobacillus nantensis DSM 16982</name>
    <dbReference type="NCBI Taxonomy" id="1423774"/>
    <lineage>
        <taxon>Bacteria</taxon>
        <taxon>Bacillati</taxon>
        <taxon>Bacillota</taxon>
        <taxon>Bacilli</taxon>
        <taxon>Lactobacillales</taxon>
        <taxon>Lactobacillaceae</taxon>
        <taxon>Companilactobacillus</taxon>
    </lineage>
</organism>
<sequence>MQTRPIEIMLSEQQLTGIQNQIYGKVSEAIEQSSQSKTWMKWKDLVDYLPISNNAIRDHLQDLPFHIVGGTKFYNKEEVDKYLLTK</sequence>
<reference evidence="1 2" key="1">
    <citation type="journal article" date="2015" name="Genome Announc.">
        <title>Expanding the biotechnology potential of lactobacilli through comparative genomics of 213 strains and associated genera.</title>
        <authorList>
            <person name="Sun Z."/>
            <person name="Harris H.M."/>
            <person name="McCann A."/>
            <person name="Guo C."/>
            <person name="Argimon S."/>
            <person name="Zhang W."/>
            <person name="Yang X."/>
            <person name="Jeffery I.B."/>
            <person name="Cooney J.C."/>
            <person name="Kagawa T.F."/>
            <person name="Liu W."/>
            <person name="Song Y."/>
            <person name="Salvetti E."/>
            <person name="Wrobel A."/>
            <person name="Rasinkangas P."/>
            <person name="Parkhill J."/>
            <person name="Rea M.C."/>
            <person name="O'Sullivan O."/>
            <person name="Ritari J."/>
            <person name="Douillard F.P."/>
            <person name="Paul Ross R."/>
            <person name="Yang R."/>
            <person name="Briner A.E."/>
            <person name="Felis G.E."/>
            <person name="de Vos W.M."/>
            <person name="Barrangou R."/>
            <person name="Klaenhammer T.R."/>
            <person name="Caufield P.W."/>
            <person name="Cui Y."/>
            <person name="Zhang H."/>
            <person name="O'Toole P.W."/>
        </authorList>
    </citation>
    <scope>NUCLEOTIDE SEQUENCE [LARGE SCALE GENOMIC DNA]</scope>
    <source>
        <strain evidence="1 2">DSM 16982</strain>
    </source>
</reference>
<keyword evidence="2" id="KW-1185">Reference proteome</keyword>
<proteinExistence type="predicted"/>
<dbReference type="PATRIC" id="fig|1423774.3.peg.882"/>
<gene>
    <name evidence="1" type="ORF">FD31_GL000847</name>
</gene>
<name>A0A0R1WJP5_9LACO</name>
<dbReference type="AlphaFoldDB" id="A0A0R1WJP5"/>
<dbReference type="EMBL" id="AZFV01000018">
    <property type="protein sequence ID" value="KRM15947.1"/>
    <property type="molecule type" value="Genomic_DNA"/>
</dbReference>